<dbReference type="InterPro" id="IPR014044">
    <property type="entry name" value="CAP_dom"/>
</dbReference>
<accession>A0A7W9Q2H6</accession>
<reference evidence="4 5" key="1">
    <citation type="submission" date="2020-08" db="EMBL/GenBank/DDBJ databases">
        <title>Genomic Encyclopedia of Type Strains, Phase III (KMG-III): the genomes of soil and plant-associated and newly described type strains.</title>
        <authorList>
            <person name="Whitman W."/>
        </authorList>
    </citation>
    <scope>NUCLEOTIDE SEQUENCE [LARGE SCALE GENOMIC DNA]</scope>
    <source>
        <strain evidence="4 5">CECT 3313</strain>
    </source>
</reference>
<evidence type="ECO:0000259" key="3">
    <source>
        <dbReference type="SMART" id="SM00198"/>
    </source>
</evidence>
<dbReference type="Pfam" id="PF00188">
    <property type="entry name" value="CAP"/>
    <property type="match status" value="1"/>
</dbReference>
<feature type="signal peptide" evidence="2">
    <location>
        <begin position="1"/>
        <end position="32"/>
    </location>
</feature>
<dbReference type="Proteomes" id="UP000585836">
    <property type="component" value="Unassembled WGS sequence"/>
</dbReference>
<evidence type="ECO:0000256" key="2">
    <source>
        <dbReference type="SAM" id="SignalP"/>
    </source>
</evidence>
<dbReference type="PRINTS" id="PR00837">
    <property type="entry name" value="V5TPXLIKE"/>
</dbReference>
<protein>
    <submittedName>
        <fullName evidence="4">Uncharacterized protein YkwD</fullName>
    </submittedName>
</protein>
<comment type="caution">
    <text evidence="4">The sequence shown here is derived from an EMBL/GenBank/DDBJ whole genome shotgun (WGS) entry which is preliminary data.</text>
</comment>
<evidence type="ECO:0000313" key="5">
    <source>
        <dbReference type="Proteomes" id="UP000585836"/>
    </source>
</evidence>
<dbReference type="InterPro" id="IPR035940">
    <property type="entry name" value="CAP_sf"/>
</dbReference>
<gene>
    <name evidence="4" type="ORF">FHS34_007899</name>
</gene>
<evidence type="ECO:0000256" key="1">
    <source>
        <dbReference type="SAM" id="MobiDB-lite"/>
    </source>
</evidence>
<feature type="compositionally biased region" description="Polar residues" evidence="1">
    <location>
        <begin position="78"/>
        <end position="100"/>
    </location>
</feature>
<name>A0A7W9Q2H6_9ACTN</name>
<dbReference type="Gene3D" id="3.40.33.10">
    <property type="entry name" value="CAP"/>
    <property type="match status" value="1"/>
</dbReference>
<feature type="chain" id="PRO_5031482108" evidence="2">
    <location>
        <begin position="33"/>
        <end position="163"/>
    </location>
</feature>
<feature type="region of interest" description="Disordered" evidence="1">
    <location>
        <begin position="69"/>
        <end position="107"/>
    </location>
</feature>
<sequence>MNKPTWVRHQAVAVITAGLMAGGAMLATSASAAVSDVSAADQQTIVNETNKVRAEAKAPPLTWDDSIAKDAQAWADNPDSTSGGSLKHSPSFNGAENMSSVGPAGATAQWAAEKSKYDADPSKDPNSEAYKTQWGHYWNMIQSRFTKIGCGAREGVTVCQYKP</sequence>
<dbReference type="SUPFAM" id="SSF55797">
    <property type="entry name" value="PR-1-like"/>
    <property type="match status" value="1"/>
</dbReference>
<dbReference type="PANTHER" id="PTHR10334">
    <property type="entry name" value="CYSTEINE-RICH SECRETORY PROTEIN-RELATED"/>
    <property type="match status" value="1"/>
</dbReference>
<dbReference type="RefSeq" id="WP_184974688.1">
    <property type="nucleotide sequence ID" value="NZ_BAAAWF010000030.1"/>
</dbReference>
<organism evidence="4 5">
    <name type="scientific">Streptomyces echinatus</name>
    <dbReference type="NCBI Taxonomy" id="67293"/>
    <lineage>
        <taxon>Bacteria</taxon>
        <taxon>Bacillati</taxon>
        <taxon>Actinomycetota</taxon>
        <taxon>Actinomycetes</taxon>
        <taxon>Kitasatosporales</taxon>
        <taxon>Streptomycetaceae</taxon>
        <taxon>Streptomyces</taxon>
    </lineage>
</organism>
<feature type="domain" description="SCP" evidence="3">
    <location>
        <begin position="40"/>
        <end position="163"/>
    </location>
</feature>
<dbReference type="AlphaFoldDB" id="A0A7W9Q2H6"/>
<dbReference type="SMART" id="SM00198">
    <property type="entry name" value="SCP"/>
    <property type="match status" value="1"/>
</dbReference>
<keyword evidence="5" id="KW-1185">Reference proteome</keyword>
<evidence type="ECO:0000313" key="4">
    <source>
        <dbReference type="EMBL" id="MBB5932389.1"/>
    </source>
</evidence>
<dbReference type="EMBL" id="JACHJK010000025">
    <property type="protein sequence ID" value="MBB5932389.1"/>
    <property type="molecule type" value="Genomic_DNA"/>
</dbReference>
<dbReference type="InterPro" id="IPR001283">
    <property type="entry name" value="CRISP-related"/>
</dbReference>
<proteinExistence type="predicted"/>
<keyword evidence="2" id="KW-0732">Signal</keyword>